<name>A0AAF0F244_9BASI</name>
<feature type="compositionally biased region" description="Polar residues" evidence="1">
    <location>
        <begin position="619"/>
        <end position="629"/>
    </location>
</feature>
<reference evidence="2" key="1">
    <citation type="submission" date="2023-03" db="EMBL/GenBank/DDBJ databases">
        <title>Mating type loci evolution in Malassezia.</title>
        <authorList>
            <person name="Coelho M.A."/>
        </authorList>
    </citation>
    <scope>NUCLEOTIDE SEQUENCE</scope>
    <source>
        <strain evidence="2">CBS 11721</strain>
    </source>
</reference>
<dbReference type="Gene3D" id="2.60.40.640">
    <property type="match status" value="1"/>
</dbReference>
<proteinExistence type="predicted"/>
<feature type="region of interest" description="Disordered" evidence="1">
    <location>
        <begin position="481"/>
        <end position="634"/>
    </location>
</feature>
<organism evidence="2 3">
    <name type="scientific">Malassezia cuniculi</name>
    <dbReference type="NCBI Taxonomy" id="948313"/>
    <lineage>
        <taxon>Eukaryota</taxon>
        <taxon>Fungi</taxon>
        <taxon>Dikarya</taxon>
        <taxon>Basidiomycota</taxon>
        <taxon>Ustilaginomycotina</taxon>
        <taxon>Malasseziomycetes</taxon>
        <taxon>Malasseziales</taxon>
        <taxon>Malasseziaceae</taxon>
        <taxon>Malassezia</taxon>
    </lineage>
</organism>
<dbReference type="EMBL" id="CP119882">
    <property type="protein sequence ID" value="WFD36997.1"/>
    <property type="molecule type" value="Genomic_DNA"/>
</dbReference>
<dbReference type="AlphaFoldDB" id="A0AAF0F244"/>
<feature type="compositionally biased region" description="Low complexity" evidence="1">
    <location>
        <begin position="505"/>
        <end position="529"/>
    </location>
</feature>
<feature type="compositionally biased region" description="Pro residues" evidence="1">
    <location>
        <begin position="530"/>
        <end position="540"/>
    </location>
</feature>
<keyword evidence="3" id="KW-1185">Reference proteome</keyword>
<sequence length="743" mass="80023">MNNSARASPAAGASHVVVPRTSHTALPGKVYSAIPQATHLPADLDRAQDTVADGALKTVHRYSGVGGKLIVELLTPPQVAPTYMGGSKERGRGSLRGRIQLYCMEKSDRISDVRIKLKAEVSIEAPWSVDTSDELSSFSNMAPSTSRTWSKEQVLLQLDQRLTAVRATYKAVEGGVPKANKSGTFAAKGIYEWNFEFDIPALANKRTGTLQPFPGVGVSYPSSYLLESDMMPGASKREEWASVKWYLKCTVERAGLFRGKDRLVVPFIYLPPPPESVHKTLARRQALSQQIQGILTMISGPVSLPESLVEKQSRWRSYPCEISDDSLDVNERRGFLKRIFSTKRVERWAITIPADPLAAYPLRSTIPIVLTLMDSSTSPIVAHPHVFLIQRVQLRGRTNATHHQVISHARVFPSRVAQNGMQQWFAAVQFPSWCSPSFETSMLGLDYYLLVKPTERSESESLLTIPVALYCPPPRVVSAQQEARARRAIMAQSPARAAATHSPRDSVSSRSPSSSSMAFATPAASFGTATPPPPPPPPVHPHAAASQSVASLQHHASHIPSALSRPASLSTMRLPDSPPRHAHQFPIPAAPGTPGAPGLPYGAPALPAVPPALPPRTIRSPSNSQSSRIGSPVPHANVLGSPVVPSQAAYASAAASAEAENAILAEYTGDDSHTAAESDAAAEVTSISATSTSGVHDAGALTHEEEYQWTMNMLENALHGHDDTHALELPPSYFEATGIRDVE</sequence>
<evidence type="ECO:0000313" key="3">
    <source>
        <dbReference type="Proteomes" id="UP001219933"/>
    </source>
</evidence>
<accession>A0AAF0F244</accession>
<dbReference type="InterPro" id="IPR014752">
    <property type="entry name" value="Arrestin-like_C"/>
</dbReference>
<dbReference type="Proteomes" id="UP001219933">
    <property type="component" value="Chromosome 6"/>
</dbReference>
<gene>
    <name evidence="2" type="ORF">MCUN1_003889</name>
</gene>
<feature type="compositionally biased region" description="Low complexity" evidence="1">
    <location>
        <begin position="586"/>
        <end position="606"/>
    </location>
</feature>
<protein>
    <submittedName>
        <fullName evidence="2">Uncharacterized protein</fullName>
    </submittedName>
</protein>
<evidence type="ECO:0000313" key="2">
    <source>
        <dbReference type="EMBL" id="WFD36997.1"/>
    </source>
</evidence>
<evidence type="ECO:0000256" key="1">
    <source>
        <dbReference type="SAM" id="MobiDB-lite"/>
    </source>
</evidence>